<gene>
    <name evidence="2" type="ORF">COCON_G00206930</name>
</gene>
<dbReference type="PROSITE" id="PS50824">
    <property type="entry name" value="DAPIN"/>
    <property type="match status" value="1"/>
</dbReference>
<evidence type="ECO:0000259" key="1">
    <source>
        <dbReference type="PROSITE" id="PS50824"/>
    </source>
</evidence>
<dbReference type="SUPFAM" id="SSF47986">
    <property type="entry name" value="DEATH domain"/>
    <property type="match status" value="1"/>
</dbReference>
<evidence type="ECO:0000313" key="3">
    <source>
        <dbReference type="Proteomes" id="UP001152803"/>
    </source>
</evidence>
<sequence>MSVQSLLISTLDDMLAEDLRKFKFWLSNDLPEGFKPIGKGRLENKSVEDIVEQMIAAFGEKDAGKVALHALRKADQNDLALELEKNLDVAPSVPPCPVGQNGGSSTATTPLVSIQNNNGKVQAPVLSQMNIDETERQRSQLKRLKFLASLAALLARVTPDLKRADHAVPLSALPSVSAADP</sequence>
<reference evidence="2" key="1">
    <citation type="journal article" date="2023" name="Science">
        <title>Genome structures resolve the early diversification of teleost fishes.</title>
        <authorList>
            <person name="Parey E."/>
            <person name="Louis A."/>
            <person name="Montfort J."/>
            <person name="Bouchez O."/>
            <person name="Roques C."/>
            <person name="Iampietro C."/>
            <person name="Lluch J."/>
            <person name="Castinel A."/>
            <person name="Donnadieu C."/>
            <person name="Desvignes T."/>
            <person name="Floi Bucao C."/>
            <person name="Jouanno E."/>
            <person name="Wen M."/>
            <person name="Mejri S."/>
            <person name="Dirks R."/>
            <person name="Jansen H."/>
            <person name="Henkel C."/>
            <person name="Chen W.J."/>
            <person name="Zahm M."/>
            <person name="Cabau C."/>
            <person name="Klopp C."/>
            <person name="Thompson A.W."/>
            <person name="Robinson-Rechavi M."/>
            <person name="Braasch I."/>
            <person name="Lecointre G."/>
            <person name="Bobe J."/>
            <person name="Postlethwait J.H."/>
            <person name="Berthelot C."/>
            <person name="Roest Crollius H."/>
            <person name="Guiguen Y."/>
        </authorList>
    </citation>
    <scope>NUCLEOTIDE SEQUENCE</scope>
    <source>
        <strain evidence="2">Concon-B</strain>
    </source>
</reference>
<proteinExistence type="predicted"/>
<accession>A0A9Q1CZU6</accession>
<dbReference type="Proteomes" id="UP001152803">
    <property type="component" value="Unassembled WGS sequence"/>
</dbReference>
<comment type="caution">
    <text evidence="2">The sequence shown here is derived from an EMBL/GenBank/DDBJ whole genome shotgun (WGS) entry which is preliminary data.</text>
</comment>
<organism evidence="2 3">
    <name type="scientific">Conger conger</name>
    <name type="common">Conger eel</name>
    <name type="synonym">Muraena conger</name>
    <dbReference type="NCBI Taxonomy" id="82655"/>
    <lineage>
        <taxon>Eukaryota</taxon>
        <taxon>Metazoa</taxon>
        <taxon>Chordata</taxon>
        <taxon>Craniata</taxon>
        <taxon>Vertebrata</taxon>
        <taxon>Euteleostomi</taxon>
        <taxon>Actinopterygii</taxon>
        <taxon>Neopterygii</taxon>
        <taxon>Teleostei</taxon>
        <taxon>Anguilliformes</taxon>
        <taxon>Congridae</taxon>
        <taxon>Conger</taxon>
    </lineage>
</organism>
<dbReference type="CDD" id="cd08321">
    <property type="entry name" value="Pyrin_ASC-like"/>
    <property type="match status" value="1"/>
</dbReference>
<dbReference type="InterPro" id="IPR004020">
    <property type="entry name" value="DAPIN"/>
</dbReference>
<dbReference type="InterPro" id="IPR011029">
    <property type="entry name" value="DEATH-like_dom_sf"/>
</dbReference>
<name>A0A9Q1CZU6_CONCO</name>
<dbReference type="EMBL" id="JAFJMO010000016">
    <property type="protein sequence ID" value="KAJ8254081.1"/>
    <property type="molecule type" value="Genomic_DNA"/>
</dbReference>
<dbReference type="AlphaFoldDB" id="A0A9Q1CZU6"/>
<dbReference type="Pfam" id="PF02758">
    <property type="entry name" value="PYRIN"/>
    <property type="match status" value="1"/>
</dbReference>
<dbReference type="Gene3D" id="1.10.533.10">
    <property type="entry name" value="Death Domain, Fas"/>
    <property type="match status" value="1"/>
</dbReference>
<feature type="domain" description="Pyrin" evidence="1">
    <location>
        <begin position="1"/>
        <end position="89"/>
    </location>
</feature>
<keyword evidence="3" id="KW-1185">Reference proteome</keyword>
<evidence type="ECO:0000313" key="2">
    <source>
        <dbReference type="EMBL" id="KAJ8254081.1"/>
    </source>
</evidence>
<dbReference type="OrthoDB" id="10058437at2759"/>
<protein>
    <recommendedName>
        <fullName evidence="1">Pyrin domain-containing protein</fullName>
    </recommendedName>
</protein>
<dbReference type="SMART" id="SM01289">
    <property type="entry name" value="PYRIN"/>
    <property type="match status" value="1"/>
</dbReference>